<accession>A0A2P2NRP8</accession>
<keyword evidence="1" id="KW-1133">Transmembrane helix</keyword>
<dbReference type="AlphaFoldDB" id="A0A2P2NRP8"/>
<keyword evidence="1" id="KW-0472">Membrane</keyword>
<name>A0A2P2NRP8_RHIMU</name>
<proteinExistence type="predicted"/>
<protein>
    <submittedName>
        <fullName evidence="2">Uncharacterized protein</fullName>
    </submittedName>
</protein>
<reference evidence="2" key="1">
    <citation type="submission" date="2018-02" db="EMBL/GenBank/DDBJ databases">
        <title>Rhizophora mucronata_Transcriptome.</title>
        <authorList>
            <person name="Meera S.P."/>
            <person name="Sreeshan A."/>
            <person name="Augustine A."/>
        </authorList>
    </citation>
    <scope>NUCLEOTIDE SEQUENCE</scope>
    <source>
        <tissue evidence="2">Leaf</tissue>
    </source>
</reference>
<keyword evidence="1" id="KW-0812">Transmembrane</keyword>
<sequence length="30" mass="3541">MVQTHMIAFFCPFLLVFCFVFIVLDLTTPF</sequence>
<evidence type="ECO:0000313" key="2">
    <source>
        <dbReference type="EMBL" id="MBX45080.1"/>
    </source>
</evidence>
<organism evidence="2">
    <name type="scientific">Rhizophora mucronata</name>
    <name type="common">Asiatic mangrove</name>
    <dbReference type="NCBI Taxonomy" id="61149"/>
    <lineage>
        <taxon>Eukaryota</taxon>
        <taxon>Viridiplantae</taxon>
        <taxon>Streptophyta</taxon>
        <taxon>Embryophyta</taxon>
        <taxon>Tracheophyta</taxon>
        <taxon>Spermatophyta</taxon>
        <taxon>Magnoliopsida</taxon>
        <taxon>eudicotyledons</taxon>
        <taxon>Gunneridae</taxon>
        <taxon>Pentapetalae</taxon>
        <taxon>rosids</taxon>
        <taxon>fabids</taxon>
        <taxon>Malpighiales</taxon>
        <taxon>Rhizophoraceae</taxon>
        <taxon>Rhizophora</taxon>
    </lineage>
</organism>
<feature type="transmembrane region" description="Helical" evidence="1">
    <location>
        <begin position="6"/>
        <end position="24"/>
    </location>
</feature>
<evidence type="ECO:0000256" key="1">
    <source>
        <dbReference type="SAM" id="Phobius"/>
    </source>
</evidence>
<dbReference type="EMBL" id="GGEC01064596">
    <property type="protein sequence ID" value="MBX45080.1"/>
    <property type="molecule type" value="Transcribed_RNA"/>
</dbReference>